<dbReference type="InterPro" id="IPR016161">
    <property type="entry name" value="Ald_DH/histidinol_DH"/>
</dbReference>
<protein>
    <submittedName>
        <fullName evidence="2">Aldehyde dehydrogenase, putative</fullName>
    </submittedName>
</protein>
<dbReference type="InterPro" id="IPR015590">
    <property type="entry name" value="Aldehyde_DH_dom"/>
</dbReference>
<dbReference type="RefSeq" id="XP_002787000.1">
    <property type="nucleotide sequence ID" value="XM_002786954.1"/>
</dbReference>
<dbReference type="EMBL" id="GG671513">
    <property type="protein sequence ID" value="EER18796.1"/>
    <property type="molecule type" value="Genomic_DNA"/>
</dbReference>
<dbReference type="OMA" id="ETESIMW"/>
<evidence type="ECO:0000313" key="3">
    <source>
        <dbReference type="Proteomes" id="UP000007800"/>
    </source>
</evidence>
<reference evidence="2 3" key="1">
    <citation type="submission" date="2008-07" db="EMBL/GenBank/DDBJ databases">
        <authorList>
            <person name="El-Sayed N."/>
            <person name="Caler E."/>
            <person name="Inman J."/>
            <person name="Amedeo P."/>
            <person name="Hass B."/>
            <person name="Wortman J."/>
        </authorList>
    </citation>
    <scope>NUCLEOTIDE SEQUENCE [LARGE SCALE GENOMIC DNA]</scope>
    <source>
        <strain evidence="3">ATCC 50983 / TXsc</strain>
    </source>
</reference>
<dbReference type="GeneID" id="9049115"/>
<dbReference type="SUPFAM" id="SSF53720">
    <property type="entry name" value="ALDH-like"/>
    <property type="match status" value="1"/>
</dbReference>
<dbReference type="InParanoid" id="C5K9M4"/>
<dbReference type="InterPro" id="IPR016163">
    <property type="entry name" value="Ald_DH_C"/>
</dbReference>
<dbReference type="Gene3D" id="3.40.309.10">
    <property type="entry name" value="Aldehyde Dehydrogenase, Chain A, domain 2"/>
    <property type="match status" value="1"/>
</dbReference>
<feature type="domain" description="Aldehyde dehydrogenase" evidence="1">
    <location>
        <begin position="2"/>
        <end position="137"/>
    </location>
</feature>
<name>C5K9M4_PERM5</name>
<evidence type="ECO:0000313" key="2">
    <source>
        <dbReference type="EMBL" id="EER18796.1"/>
    </source>
</evidence>
<gene>
    <name evidence="2" type="ORF">Pmar_PMAR006416</name>
</gene>
<dbReference type="Gene3D" id="3.40.605.10">
    <property type="entry name" value="Aldehyde Dehydrogenase, Chain A, domain 1"/>
    <property type="match status" value="1"/>
</dbReference>
<sequence>MSYIKSGVEEGAELLCGGKRLGDKGCFIEPTVFGNVKDHMRISREEIFGPVMQIAPFDTMEEVVRRANDTPFGLAAGICTRNIGKATRIAKELKAGTVWVNCYLNLDAAAAFGRYKLSGWGRENGAEGLENYLETESIMWPVDETII</sequence>
<organism evidence="3">
    <name type="scientific">Perkinsus marinus (strain ATCC 50983 / TXsc)</name>
    <dbReference type="NCBI Taxonomy" id="423536"/>
    <lineage>
        <taxon>Eukaryota</taxon>
        <taxon>Sar</taxon>
        <taxon>Alveolata</taxon>
        <taxon>Perkinsozoa</taxon>
        <taxon>Perkinsea</taxon>
        <taxon>Perkinsida</taxon>
        <taxon>Perkinsidae</taxon>
        <taxon>Perkinsus</taxon>
    </lineage>
</organism>
<keyword evidence="3" id="KW-1185">Reference proteome</keyword>
<proteinExistence type="predicted"/>
<dbReference type="AlphaFoldDB" id="C5K9M4"/>
<dbReference type="InterPro" id="IPR016162">
    <property type="entry name" value="Ald_DH_N"/>
</dbReference>
<evidence type="ECO:0000259" key="1">
    <source>
        <dbReference type="Pfam" id="PF00171"/>
    </source>
</evidence>
<dbReference type="Pfam" id="PF00171">
    <property type="entry name" value="Aldedh"/>
    <property type="match status" value="1"/>
</dbReference>
<dbReference type="OrthoDB" id="423271at2759"/>
<dbReference type="Proteomes" id="UP000007800">
    <property type="component" value="Unassembled WGS sequence"/>
</dbReference>
<accession>C5K9M4</accession>
<dbReference type="PANTHER" id="PTHR11699">
    <property type="entry name" value="ALDEHYDE DEHYDROGENASE-RELATED"/>
    <property type="match status" value="1"/>
</dbReference>
<dbReference type="GO" id="GO:0016620">
    <property type="term" value="F:oxidoreductase activity, acting on the aldehyde or oxo group of donors, NAD or NADP as acceptor"/>
    <property type="evidence" value="ECO:0007669"/>
    <property type="project" value="InterPro"/>
</dbReference>